<dbReference type="Pfam" id="PF00389">
    <property type="entry name" value="2-Hacid_dh"/>
    <property type="match status" value="1"/>
</dbReference>
<comment type="caution">
    <text evidence="7">The sequence shown here is derived from an EMBL/GenBank/DDBJ whole genome shotgun (WGS) entry which is preliminary data.</text>
</comment>
<dbReference type="PROSITE" id="PS00670">
    <property type="entry name" value="D_2_HYDROXYACID_DH_2"/>
    <property type="match status" value="1"/>
</dbReference>
<name>A0ABS5RYU9_9HYPH</name>
<gene>
    <name evidence="7" type="ORF">JYU29_16020</name>
</gene>
<organism evidence="7 8">
    <name type="scientific">Tianweitania aestuarii</name>
    <dbReference type="NCBI Taxonomy" id="2814886"/>
    <lineage>
        <taxon>Bacteria</taxon>
        <taxon>Pseudomonadati</taxon>
        <taxon>Pseudomonadota</taxon>
        <taxon>Alphaproteobacteria</taxon>
        <taxon>Hyphomicrobiales</taxon>
        <taxon>Phyllobacteriaceae</taxon>
        <taxon>Tianweitania</taxon>
    </lineage>
</organism>
<keyword evidence="8" id="KW-1185">Reference proteome</keyword>
<feature type="domain" description="D-isomer specific 2-hydroxyacid dehydrogenase NAD-binding" evidence="6">
    <location>
        <begin position="110"/>
        <end position="298"/>
    </location>
</feature>
<evidence type="ECO:0000313" key="8">
    <source>
        <dbReference type="Proteomes" id="UP001297272"/>
    </source>
</evidence>
<evidence type="ECO:0000256" key="1">
    <source>
        <dbReference type="ARBA" id="ARBA00005854"/>
    </source>
</evidence>
<dbReference type="InterPro" id="IPR058205">
    <property type="entry name" value="D-LDH-like"/>
</dbReference>
<evidence type="ECO:0000256" key="2">
    <source>
        <dbReference type="ARBA" id="ARBA00023002"/>
    </source>
</evidence>
<dbReference type="InterPro" id="IPR036291">
    <property type="entry name" value="NAD(P)-bd_dom_sf"/>
</dbReference>
<comment type="similarity">
    <text evidence="1 4">Belongs to the D-isomer specific 2-hydroxyacid dehydrogenase family.</text>
</comment>
<dbReference type="PROSITE" id="PS00671">
    <property type="entry name" value="D_2_HYDROXYACID_DH_3"/>
    <property type="match status" value="1"/>
</dbReference>
<protein>
    <submittedName>
        <fullName evidence="7">2-hydroxyacid dehydrogenase</fullName>
    </submittedName>
</protein>
<dbReference type="Proteomes" id="UP001297272">
    <property type="component" value="Unassembled WGS sequence"/>
</dbReference>
<dbReference type="InterPro" id="IPR006139">
    <property type="entry name" value="D-isomer_2_OHA_DH_cat_dom"/>
</dbReference>
<dbReference type="RefSeq" id="WP_213985844.1">
    <property type="nucleotide sequence ID" value="NZ_JAFMNX010000004.1"/>
</dbReference>
<keyword evidence="2 4" id="KW-0560">Oxidoreductase</keyword>
<dbReference type="EMBL" id="JAFMNX010000004">
    <property type="protein sequence ID" value="MBS9722201.1"/>
    <property type="molecule type" value="Genomic_DNA"/>
</dbReference>
<dbReference type="SUPFAM" id="SSF51735">
    <property type="entry name" value="NAD(P)-binding Rossmann-fold domains"/>
    <property type="match status" value="1"/>
</dbReference>
<dbReference type="InterPro" id="IPR006140">
    <property type="entry name" value="D-isomer_DH_NAD-bd"/>
</dbReference>
<evidence type="ECO:0000256" key="3">
    <source>
        <dbReference type="ARBA" id="ARBA00023027"/>
    </source>
</evidence>
<dbReference type="InterPro" id="IPR029753">
    <property type="entry name" value="D-isomer_DH_CS"/>
</dbReference>
<evidence type="ECO:0000313" key="7">
    <source>
        <dbReference type="EMBL" id="MBS9722201.1"/>
    </source>
</evidence>
<dbReference type="Gene3D" id="3.40.50.720">
    <property type="entry name" value="NAD(P)-binding Rossmann-like Domain"/>
    <property type="match status" value="2"/>
</dbReference>
<dbReference type="SUPFAM" id="SSF52283">
    <property type="entry name" value="Formate/glycerate dehydrogenase catalytic domain-like"/>
    <property type="match status" value="1"/>
</dbReference>
<proteinExistence type="inferred from homology"/>
<dbReference type="Pfam" id="PF02826">
    <property type="entry name" value="2-Hacid_dh_C"/>
    <property type="match status" value="1"/>
</dbReference>
<reference evidence="7 8" key="1">
    <citation type="submission" date="2021-03" db="EMBL/GenBank/DDBJ databases">
        <title>Tianweitania aestuarii sp. nov., isolated from a tidal flat.</title>
        <authorList>
            <person name="Park S."/>
            <person name="Yoon J.-H."/>
        </authorList>
    </citation>
    <scope>NUCLEOTIDE SEQUENCE [LARGE SCALE GENOMIC DNA]</scope>
    <source>
        <strain evidence="7 8">BSSL-BM11</strain>
    </source>
</reference>
<evidence type="ECO:0000259" key="6">
    <source>
        <dbReference type="Pfam" id="PF02826"/>
    </source>
</evidence>
<dbReference type="CDD" id="cd12183">
    <property type="entry name" value="LDH_like_2"/>
    <property type="match status" value="1"/>
</dbReference>
<keyword evidence="3" id="KW-0520">NAD</keyword>
<accession>A0ABS5RYU9</accession>
<evidence type="ECO:0000256" key="4">
    <source>
        <dbReference type="RuleBase" id="RU003719"/>
    </source>
</evidence>
<evidence type="ECO:0000259" key="5">
    <source>
        <dbReference type="Pfam" id="PF00389"/>
    </source>
</evidence>
<feature type="domain" description="D-isomer specific 2-hydroxyacid dehydrogenase catalytic" evidence="5">
    <location>
        <begin position="4"/>
        <end position="329"/>
    </location>
</feature>
<sequence length="344" mass="37152">MKTLVFGTKPYDRRFLEAANDQHGHSLTFLEPRLDEATAALAAGYEAVCVFVNDTVSRPVLDILAEGGVRVVALRCAGYNNVDLAAAEELGIAVVRVPAYSPNAVSEFTVGLVLALDRKIHRAWARVRENNFALDGLIGRNLESRTVGVIGTGRIGALVARAFKLGFGCEVLASDPYPDAELAAVGIRYVEPEMVLRSSDIVSLHCPLTPKTRHLVDAKAIAEARDGLLLVNTSRGALIDTRAVIDGLKSGKIGGVALDVYEQEADLFFEDLSSEIIQDDDFQRLLTFPNVLVTGHQAFLTEEALRAIAETTLTSLSDYEAGRPLANRVEAEKVRPSHLASEAS</sequence>
<dbReference type="PANTHER" id="PTHR43026:SF1">
    <property type="entry name" value="2-HYDROXYACID DEHYDROGENASE HOMOLOG 1-RELATED"/>
    <property type="match status" value="1"/>
</dbReference>
<dbReference type="PANTHER" id="PTHR43026">
    <property type="entry name" value="2-HYDROXYACID DEHYDROGENASE HOMOLOG 1-RELATED"/>
    <property type="match status" value="1"/>
</dbReference>